<dbReference type="Gene3D" id="1.10.10.10">
    <property type="entry name" value="Winged helix-like DNA-binding domain superfamily/Winged helix DNA-binding domain"/>
    <property type="match status" value="1"/>
</dbReference>
<gene>
    <name evidence="1" type="ORF">HMPREF9696_01846</name>
</gene>
<organism evidence="1 2">
    <name type="scientific">Afipia clevelandensis ATCC 49720</name>
    <dbReference type="NCBI Taxonomy" id="883079"/>
    <lineage>
        <taxon>Bacteria</taxon>
        <taxon>Pseudomonadati</taxon>
        <taxon>Pseudomonadota</taxon>
        <taxon>Alphaproteobacteria</taxon>
        <taxon>Hyphomicrobiales</taxon>
        <taxon>Nitrobacteraceae</taxon>
        <taxon>Afipia</taxon>
    </lineage>
</organism>
<evidence type="ECO:0000313" key="1">
    <source>
        <dbReference type="EMBL" id="EKS35634.1"/>
    </source>
</evidence>
<dbReference type="SUPFAM" id="SSF46785">
    <property type="entry name" value="Winged helix' DNA-binding domain"/>
    <property type="match status" value="1"/>
</dbReference>
<dbReference type="InterPro" id="IPR036390">
    <property type="entry name" value="WH_DNA-bd_sf"/>
</dbReference>
<dbReference type="Pfam" id="PF13412">
    <property type="entry name" value="HTH_24"/>
    <property type="match status" value="1"/>
</dbReference>
<dbReference type="OrthoDB" id="8537236at2"/>
<dbReference type="Proteomes" id="UP000001095">
    <property type="component" value="Unassembled WGS sequence"/>
</dbReference>
<protein>
    <submittedName>
        <fullName evidence="1">Uncharacterized protein</fullName>
    </submittedName>
</protein>
<reference evidence="1 2" key="1">
    <citation type="submission" date="2012-04" db="EMBL/GenBank/DDBJ databases">
        <title>The Genome Sequence of Afipia clevelandensis ATCC 49720.</title>
        <authorList>
            <consortium name="The Broad Institute Genome Sequencing Platform"/>
            <person name="Earl A."/>
            <person name="Ward D."/>
            <person name="Feldgarden M."/>
            <person name="Gevers D."/>
            <person name="Huys G."/>
            <person name="Walker B."/>
            <person name="Young S.K."/>
            <person name="Zeng Q."/>
            <person name="Gargeya S."/>
            <person name="Fitzgerald M."/>
            <person name="Haas B."/>
            <person name="Abouelleil A."/>
            <person name="Alvarado L."/>
            <person name="Arachchi H.M."/>
            <person name="Berlin A."/>
            <person name="Chapman S.B."/>
            <person name="Goldberg J."/>
            <person name="Griggs A."/>
            <person name="Gujja S."/>
            <person name="Hansen M."/>
            <person name="Howarth C."/>
            <person name="Imamovic A."/>
            <person name="Larimer J."/>
            <person name="McCowen C."/>
            <person name="Montmayeur A."/>
            <person name="Murphy C."/>
            <person name="Neiman D."/>
            <person name="Pearson M."/>
            <person name="Priest M."/>
            <person name="Roberts A."/>
            <person name="Saif S."/>
            <person name="Shea T."/>
            <person name="Sisk P."/>
            <person name="Sykes S."/>
            <person name="Wortman J."/>
            <person name="Nusbaum C."/>
            <person name="Birren B."/>
        </authorList>
    </citation>
    <scope>NUCLEOTIDE SEQUENCE [LARGE SCALE GENOMIC DNA]</scope>
    <source>
        <strain evidence="1 2">ATCC 49720</strain>
    </source>
</reference>
<dbReference type="RefSeq" id="WP_002712712.1">
    <property type="nucleotide sequence ID" value="NZ_KB375281.1"/>
</dbReference>
<dbReference type="InterPro" id="IPR036388">
    <property type="entry name" value="WH-like_DNA-bd_sf"/>
</dbReference>
<dbReference type="EMBL" id="AGWY01000008">
    <property type="protein sequence ID" value="EKS35634.1"/>
    <property type="molecule type" value="Genomic_DNA"/>
</dbReference>
<dbReference type="AlphaFoldDB" id="K8P4H4"/>
<keyword evidence="2" id="KW-1185">Reference proteome</keyword>
<evidence type="ECO:0000313" key="2">
    <source>
        <dbReference type="Proteomes" id="UP000001095"/>
    </source>
</evidence>
<name>K8P4H4_9BRAD</name>
<proteinExistence type="predicted"/>
<dbReference type="HOGENOM" id="CLU_098264_0_0_5"/>
<comment type="caution">
    <text evidence="1">The sequence shown here is derived from an EMBL/GenBank/DDBJ whole genome shotgun (WGS) entry which is preliminary data.</text>
</comment>
<sequence>MMRSAQTDQGDEDRIVLGLLNSVENDGARSQRYLAAELGIALGLVNAYLKRCVRKGLVKVGQAPARRYAYYLTPHGFTEKSRLTVEYLSSSFSFFREAKANCLEVFEVAKSRDFRNLVLSGKSDLAEIALLSAVESGVSIVAVVDKDATQDPLVGNPVVPSYAAVTSPFDAVVITDVGNARGAFDEAVRIYGPSRVLAPKLLGLDAAVRRGNAP</sequence>
<dbReference type="PATRIC" id="fig|883079.3.peg.1872"/>
<accession>K8P4H4</accession>